<reference evidence="1" key="1">
    <citation type="journal article" date="2018" name="Genome Biol.">
        <title>SKESA: strategic k-mer extension for scrupulous assemblies.</title>
        <authorList>
            <person name="Souvorov A."/>
            <person name="Agarwala R."/>
            <person name="Lipman D.J."/>
        </authorList>
    </citation>
    <scope>NUCLEOTIDE SEQUENCE</scope>
    <source>
        <strain evidence="1">YDC697-2</strain>
    </source>
</reference>
<name>A0A8H9NZG3_9ENTR</name>
<dbReference type="RefSeq" id="WP_094464963.1">
    <property type="nucleotide sequence ID" value="NZ_CABMNX010000001.1"/>
</dbReference>
<dbReference type="OrthoDB" id="6058985at2"/>
<dbReference type="AlphaFoldDB" id="A0A8H9NZG3"/>
<dbReference type="EMBL" id="DACSDU010000030">
    <property type="protein sequence ID" value="HAT1588361.1"/>
    <property type="molecule type" value="Genomic_DNA"/>
</dbReference>
<dbReference type="KEGG" id="cfar:CI104_05665"/>
<sequence>MGDSRDETIQKAYDAYYDIILDARYIRDNDSWGDLRIDRETGAITLLLRWKYNWIKRWDAKNDWADIEKKSFHGNVILAINKVWNNKILFSVSGKSDFAMKFKGASLPFTIEIVQTNQRGYWNVVVFKINNDVPNSFHQSKIIWGSRYVELDSKDLIAAVKCLGVSNICRPQIGLVHELGHIVGYLAEEYYSDDADKAITPFSWDASALMSIGMELRARYMQHVIERLNRIVPGANFFVKSVKK</sequence>
<proteinExistence type="predicted"/>
<protein>
    <submittedName>
        <fullName evidence="1">Uncharacterized protein</fullName>
    </submittedName>
</protein>
<gene>
    <name evidence="1" type="ORF">I8Y00_004762</name>
</gene>
<accession>A0A8H9NZG3</accession>
<evidence type="ECO:0000313" key="1">
    <source>
        <dbReference type="EMBL" id="HAT1588361.1"/>
    </source>
</evidence>
<dbReference type="Proteomes" id="UP000864563">
    <property type="component" value="Unassembled WGS sequence"/>
</dbReference>
<organism evidence="1">
    <name type="scientific">Citrobacter farmeri</name>
    <dbReference type="NCBI Taxonomy" id="67824"/>
    <lineage>
        <taxon>Bacteria</taxon>
        <taxon>Pseudomonadati</taxon>
        <taxon>Pseudomonadota</taxon>
        <taxon>Gammaproteobacteria</taxon>
        <taxon>Enterobacterales</taxon>
        <taxon>Enterobacteriaceae</taxon>
        <taxon>Citrobacter</taxon>
    </lineage>
</organism>
<comment type="caution">
    <text evidence="1">The sequence shown here is derived from an EMBL/GenBank/DDBJ whole genome shotgun (WGS) entry which is preliminary data.</text>
</comment>
<reference evidence="1" key="2">
    <citation type="submission" date="2020-11" db="EMBL/GenBank/DDBJ databases">
        <authorList>
            <consortium name="NCBI Pathogen Detection Project"/>
        </authorList>
    </citation>
    <scope>NUCLEOTIDE SEQUENCE</scope>
    <source>
        <strain evidence="1">YDC697-2</strain>
    </source>
</reference>